<reference evidence="2 3" key="1">
    <citation type="submission" date="2020-11" db="EMBL/GenBank/DDBJ databases">
        <authorList>
            <person name="Lassalle F."/>
        </authorList>
    </citation>
    <scope>NUCLEOTIDE SEQUENCE [LARGE SCALE GENOMIC DNA]</scope>
    <source>
        <strain evidence="2 3">AB21</strain>
    </source>
</reference>
<proteinExistence type="predicted"/>
<organism evidence="2 3">
    <name type="scientific">Pseudorhizobium halotolerans</name>
    <dbReference type="NCBI Taxonomy" id="1233081"/>
    <lineage>
        <taxon>Bacteria</taxon>
        <taxon>Pseudomonadati</taxon>
        <taxon>Pseudomonadota</taxon>
        <taxon>Alphaproteobacteria</taxon>
        <taxon>Hyphomicrobiales</taxon>
        <taxon>Rhizobiaceae</taxon>
        <taxon>Rhizobium/Agrobacterium group</taxon>
        <taxon>Pseudorhizobium</taxon>
    </lineage>
</organism>
<protein>
    <submittedName>
        <fullName evidence="2">7-cyano-7-deazaguanine synthase</fullName>
    </submittedName>
</protein>
<name>A0ABN7JWQ8_9HYPH</name>
<comment type="caution">
    <text evidence="2">The sequence shown here is derived from an EMBL/GenBank/DDBJ whole genome shotgun (WGS) entry which is preliminary data.</text>
</comment>
<dbReference type="InterPro" id="IPR014729">
    <property type="entry name" value="Rossmann-like_a/b/a_fold"/>
</dbReference>
<evidence type="ECO:0000313" key="3">
    <source>
        <dbReference type="Proteomes" id="UP000601041"/>
    </source>
</evidence>
<evidence type="ECO:0000256" key="1">
    <source>
        <dbReference type="ARBA" id="ARBA00022785"/>
    </source>
</evidence>
<evidence type="ECO:0000313" key="2">
    <source>
        <dbReference type="EMBL" id="CAD7047371.1"/>
    </source>
</evidence>
<dbReference type="EMBL" id="CABFWE030000011">
    <property type="protein sequence ID" value="CAD7047371.1"/>
    <property type="molecule type" value="Genomic_DNA"/>
</dbReference>
<dbReference type="InterPro" id="IPR018317">
    <property type="entry name" value="QueC"/>
</dbReference>
<dbReference type="Pfam" id="PF06508">
    <property type="entry name" value="QueC"/>
    <property type="match status" value="1"/>
</dbReference>
<dbReference type="Gene3D" id="3.40.50.620">
    <property type="entry name" value="HUPs"/>
    <property type="match status" value="1"/>
</dbReference>
<sequence>MDRMKTESHSEVHHEKHLFAVEKGRAARHPELDKAVVAEIGKHIQFVPDILDTFDVKGFAAKHYDLMVLAAAIEFADRRWRRPASWLRNLHVTIPVIDHACWSRPEVQSSLRSAMNFLTGDSWRFTFVKAANASPVGWRQVPLMFEQPKTFAIAYSNGLDSRAVSALSGPASEALCIRVASTKQRRMDGDSHFTQIPFRVKGFKGKESSFRSRGFQFAAMATIASHLSNISRIIVPESGQGALGPVLVPLYNIYTDYRNFPAFFRKMERFTRALLDCSIKFEQPRLWSTKGETMKAFLGLPGRKHQHLINTRSCWQTRRIVNAEHRRQCGLCAACLLRRMSLHAAEIVEPSDTYVVSDLSASEVDSALASITDDADRDIMVEYGSVGARHLDHLATMSALADAALRPFASQIAAATGEAYEQTLRNLRIMLMTHAQEWRTFLSAQGEKSFLNSWMGGGRYDRSK</sequence>
<dbReference type="RefSeq" id="WP_244467743.1">
    <property type="nucleotide sequence ID" value="NZ_CABFWE030000011.1"/>
</dbReference>
<dbReference type="SUPFAM" id="SSF52402">
    <property type="entry name" value="Adenine nucleotide alpha hydrolases-like"/>
    <property type="match status" value="1"/>
</dbReference>
<dbReference type="Proteomes" id="UP000601041">
    <property type="component" value="Unassembled WGS sequence"/>
</dbReference>
<keyword evidence="1" id="KW-0671">Queuosine biosynthesis</keyword>
<keyword evidence="3" id="KW-1185">Reference proteome</keyword>
<accession>A0ABN7JWQ8</accession>
<gene>
    <name evidence="2" type="primary">queC</name>
    <name evidence="2" type="ORF">RHAB21_03775</name>
</gene>